<dbReference type="GO" id="GO:0030428">
    <property type="term" value="C:cell septum"/>
    <property type="evidence" value="ECO:0007669"/>
    <property type="project" value="UniProtKB-SubCell"/>
</dbReference>
<dbReference type="Proteomes" id="UP000235025">
    <property type="component" value="Unassembled WGS sequence"/>
</dbReference>
<comment type="function">
    <text evidence="2">Controls heterocyst pattern formation.</text>
</comment>
<dbReference type="SUPFAM" id="SSF52172">
    <property type="entry name" value="CheY-like"/>
    <property type="match status" value="1"/>
</dbReference>
<dbReference type="GO" id="GO:0000160">
    <property type="term" value="P:phosphorelay signal transduction system"/>
    <property type="evidence" value="ECO:0007669"/>
    <property type="project" value="UniProtKB-KW"/>
</dbReference>
<comment type="caution">
    <text evidence="5">The sequence shown here is derived from an EMBL/GenBank/DDBJ whole genome shotgun (WGS) entry which is preliminary data.</text>
</comment>
<dbReference type="InterPro" id="IPR050595">
    <property type="entry name" value="Bact_response_regulator"/>
</dbReference>
<keyword evidence="2" id="KW-0364">Heterocyst</keyword>
<dbReference type="PROSITE" id="PS50110">
    <property type="entry name" value="RESPONSE_REGULATORY"/>
    <property type="match status" value="1"/>
</dbReference>
<dbReference type="RefSeq" id="WP_102172985.1">
    <property type="nucleotide sequence ID" value="NZ_NMQA01000143.1"/>
</dbReference>
<evidence type="ECO:0000256" key="1">
    <source>
        <dbReference type="ARBA" id="ARBA00022553"/>
    </source>
</evidence>
<proteinExistence type="evidence at transcript level"/>
<reference evidence="5 6" key="1">
    <citation type="submission" date="2017-07" db="EMBL/GenBank/DDBJ databases">
        <title>Genomes of Fischerella (Mastigocladus) sp. strains.</title>
        <authorList>
            <person name="Miller S.R."/>
        </authorList>
    </citation>
    <scope>NUCLEOTIDE SEQUENCE [LARGE SCALE GENOMIC DNA]</scope>
    <source>
        <strain evidence="5 6">CCMEE 5268</strain>
    </source>
</reference>
<gene>
    <name evidence="5" type="ORF">CEN50_12875</name>
</gene>
<evidence type="ECO:0000256" key="3">
    <source>
        <dbReference type="PROSITE-ProRule" id="PRU00169"/>
    </source>
</evidence>
<evidence type="ECO:0000313" key="6">
    <source>
        <dbReference type="Proteomes" id="UP000235025"/>
    </source>
</evidence>
<sequence length="397" mass="45278">MIASRAELPQMILTRLTEELDKLSKHNTNGILIFYNHTVLWNLHFNDGKLIYATGGMHPVRRWNRALKQHCPNWDWNVESPELSENQPWECQLLAQGISRKQLSAIQAKLVIRTIVQECFFELGNSKDLKNDWKPTQKDIFHLPQLIALSSWEILSVLTKATNTQKKWQAAGLDHLSPCLAPILSPTANPQFIPDSEKKYFNSNFTLWDMAIEQEKSVTEVAVSIMPWVDKGVLELQKIPDLPLPTIKQVVAVTNSQSENKPITFVQESAPKFVEKQPLIACIDDSPVLAYTLRKILIPAGYQMLSIPEPMRGFSQLIEYKPDLILLDLLLPNADGYSVCKFLRDTPTFRNTPIIFLTERNNPVDRAHAMLVGATEFLGKPPQPEDLLQIVHKYIRQ</sequence>
<dbReference type="PANTHER" id="PTHR44591:SF23">
    <property type="entry name" value="CHEY SUBFAMILY"/>
    <property type="match status" value="1"/>
</dbReference>
<dbReference type="InterPro" id="IPR001789">
    <property type="entry name" value="Sig_transdc_resp-reg_receiver"/>
</dbReference>
<accession>A0A2N6KFQ9</accession>
<dbReference type="InterPro" id="IPR024186">
    <property type="entry name" value="Sig_transdc_resp-reg_PatA"/>
</dbReference>
<dbReference type="GO" id="GO:0043158">
    <property type="term" value="P:heterocyst development"/>
    <property type="evidence" value="ECO:0007669"/>
    <property type="project" value="UniProtKB-KW"/>
</dbReference>
<comment type="subcellular location">
    <subcellularLocation>
        <location evidence="2">Cell septum</location>
    </subcellularLocation>
</comment>
<dbReference type="AlphaFoldDB" id="A0A2N6KFQ9"/>
<dbReference type="Gene3D" id="3.40.50.2300">
    <property type="match status" value="1"/>
</dbReference>
<protein>
    <recommendedName>
        <fullName evidence="2">Protein PatA</fullName>
    </recommendedName>
</protein>
<dbReference type="Pfam" id="PF00072">
    <property type="entry name" value="Response_reg"/>
    <property type="match status" value="1"/>
</dbReference>
<evidence type="ECO:0000313" key="5">
    <source>
        <dbReference type="EMBL" id="PLZ98015.1"/>
    </source>
</evidence>
<dbReference type="InterPro" id="IPR011006">
    <property type="entry name" value="CheY-like_superfamily"/>
</dbReference>
<dbReference type="SMART" id="SM00448">
    <property type="entry name" value="REC"/>
    <property type="match status" value="1"/>
</dbReference>
<dbReference type="PIRSF" id="PIRSF005897">
    <property type="entry name" value="RR_PatA"/>
    <property type="match status" value="1"/>
</dbReference>
<keyword evidence="2" id="KW-0902">Two-component regulatory system</keyword>
<dbReference type="PANTHER" id="PTHR44591">
    <property type="entry name" value="STRESS RESPONSE REGULATOR PROTEIN 1"/>
    <property type="match status" value="1"/>
</dbReference>
<evidence type="ECO:0000259" key="4">
    <source>
        <dbReference type="PROSITE" id="PS50110"/>
    </source>
</evidence>
<feature type="domain" description="Response regulatory" evidence="4">
    <location>
        <begin position="279"/>
        <end position="395"/>
    </location>
</feature>
<name>A0A2N6KFQ9_9CYAN</name>
<organism evidence="5 6">
    <name type="scientific">Fischerella thermalis CCMEE 5268</name>
    <dbReference type="NCBI Taxonomy" id="2019662"/>
    <lineage>
        <taxon>Bacteria</taxon>
        <taxon>Bacillati</taxon>
        <taxon>Cyanobacteriota</taxon>
        <taxon>Cyanophyceae</taxon>
        <taxon>Nostocales</taxon>
        <taxon>Hapalosiphonaceae</taxon>
        <taxon>Fischerella</taxon>
    </lineage>
</organism>
<comment type="induction">
    <text evidence="2">By nitrogen starvation.</text>
</comment>
<feature type="modified residue" description="4-aspartylphosphate" evidence="3">
    <location>
        <position position="328"/>
    </location>
</feature>
<keyword evidence="1 3" id="KW-0597">Phosphoprotein</keyword>
<dbReference type="EMBL" id="NMQA01000143">
    <property type="protein sequence ID" value="PLZ98015.1"/>
    <property type="molecule type" value="Genomic_DNA"/>
</dbReference>
<evidence type="ECO:0000256" key="2">
    <source>
        <dbReference type="PIRNR" id="PIRNR005897"/>
    </source>
</evidence>